<accession>A0A318ZPG7</accession>
<dbReference type="RefSeq" id="XP_025435493.1">
    <property type="nucleotide sequence ID" value="XM_025574061.1"/>
</dbReference>
<keyword evidence="4" id="KW-1185">Reference proteome</keyword>
<reference evidence="3 4" key="1">
    <citation type="submission" date="2016-12" db="EMBL/GenBank/DDBJ databases">
        <title>The genomes of Aspergillus section Nigri reveals drivers in fungal speciation.</title>
        <authorList>
            <consortium name="DOE Joint Genome Institute"/>
            <person name="Vesth T.C."/>
            <person name="Nybo J."/>
            <person name="Theobald S."/>
            <person name="Brandl J."/>
            <person name="Frisvad J.C."/>
            <person name="Nielsen K.F."/>
            <person name="Lyhne E.K."/>
            <person name="Kogle M.E."/>
            <person name="Kuo A."/>
            <person name="Riley R."/>
            <person name="Clum A."/>
            <person name="Nolan M."/>
            <person name="Lipzen A."/>
            <person name="Salamov A."/>
            <person name="Henrissat B."/>
            <person name="Wiebenga A."/>
            <person name="De Vries R.P."/>
            <person name="Grigoriev I.V."/>
            <person name="Mortensen U.H."/>
            <person name="Andersen M.R."/>
            <person name="Baker S.E."/>
        </authorList>
    </citation>
    <scope>NUCLEOTIDE SEQUENCE [LARGE SCALE GENOMIC DNA]</scope>
    <source>
        <strain evidence="3 4">JOP 1030-1</strain>
    </source>
</reference>
<feature type="transmembrane region" description="Helical" evidence="1">
    <location>
        <begin position="82"/>
        <end position="108"/>
    </location>
</feature>
<organism evidence="3 4">
    <name type="scientific">Aspergillus saccharolyticus JOP 1030-1</name>
    <dbReference type="NCBI Taxonomy" id="1450539"/>
    <lineage>
        <taxon>Eukaryota</taxon>
        <taxon>Fungi</taxon>
        <taxon>Dikarya</taxon>
        <taxon>Ascomycota</taxon>
        <taxon>Pezizomycotina</taxon>
        <taxon>Eurotiomycetes</taxon>
        <taxon>Eurotiomycetidae</taxon>
        <taxon>Eurotiales</taxon>
        <taxon>Aspergillaceae</taxon>
        <taxon>Aspergillus</taxon>
        <taxon>Aspergillus subgen. Circumdati</taxon>
    </lineage>
</organism>
<protein>
    <submittedName>
        <fullName evidence="3">Uncharacterized protein</fullName>
    </submittedName>
</protein>
<evidence type="ECO:0000256" key="1">
    <source>
        <dbReference type="SAM" id="Phobius"/>
    </source>
</evidence>
<feature type="signal peptide" evidence="2">
    <location>
        <begin position="1"/>
        <end position="17"/>
    </location>
</feature>
<keyword evidence="1" id="KW-0812">Transmembrane</keyword>
<name>A0A318ZPG7_9EURO</name>
<evidence type="ECO:0000313" key="4">
    <source>
        <dbReference type="Proteomes" id="UP000248349"/>
    </source>
</evidence>
<dbReference type="EMBL" id="KZ821219">
    <property type="protein sequence ID" value="PYH49511.1"/>
    <property type="molecule type" value="Genomic_DNA"/>
</dbReference>
<keyword evidence="2" id="KW-0732">Signal</keyword>
<evidence type="ECO:0000313" key="3">
    <source>
        <dbReference type="EMBL" id="PYH49511.1"/>
    </source>
</evidence>
<sequence>MSVRVIPFFCFLALSAARVFECPLSSVVDLLQGTCETSHRAPCSPGSITDKAACVEDHMFIPGMDDCYEPRLPHPSPMSYRLNVRCITFVLFLELLIAVCVLFVLHFLTTATIVCSAE</sequence>
<keyword evidence="1" id="KW-0472">Membrane</keyword>
<keyword evidence="1" id="KW-1133">Transmembrane helix</keyword>
<dbReference type="GeneID" id="37075289"/>
<dbReference type="AlphaFoldDB" id="A0A318ZPG7"/>
<evidence type="ECO:0000256" key="2">
    <source>
        <dbReference type="SAM" id="SignalP"/>
    </source>
</evidence>
<gene>
    <name evidence="3" type="ORF">BP01DRAFT_352973</name>
</gene>
<dbReference type="Proteomes" id="UP000248349">
    <property type="component" value="Unassembled WGS sequence"/>
</dbReference>
<proteinExistence type="predicted"/>
<feature type="chain" id="PRO_5016401415" evidence="2">
    <location>
        <begin position="18"/>
        <end position="118"/>
    </location>
</feature>